<reference evidence="10 11" key="1">
    <citation type="submission" date="2024-06" db="EMBL/GenBank/DDBJ databases">
        <authorList>
            <person name="Steensen K."/>
            <person name="Seneca J."/>
            <person name="Bartlau N."/>
            <person name="Yu A.X."/>
            <person name="Polz M.F."/>
        </authorList>
    </citation>
    <scope>NUCLEOTIDE SEQUENCE [LARGE SCALE GENOMIC DNA]</scope>
    <source>
        <strain evidence="10 11">1F260</strain>
    </source>
</reference>
<dbReference type="Pfam" id="PF01979">
    <property type="entry name" value="Amidohydro_1"/>
    <property type="match status" value="1"/>
</dbReference>
<keyword evidence="4 8" id="KW-0479">Metal-binding</keyword>
<comment type="function">
    <text evidence="8">Catalyzes the hydrolytic deamination of guanine, producing xanthine and ammonia.</text>
</comment>
<evidence type="ECO:0000256" key="5">
    <source>
        <dbReference type="ARBA" id="ARBA00022801"/>
    </source>
</evidence>
<sequence>MTNSLTHFIEERMMIDFTTLRFALLADTFHCPVKGDFEFNVDFLILVNHQGDIADTVKADDTHHADMVVALREAGKLEVLPKGQYLMPGLVDLHCHAPQWPQAGKGLDLPLFDWLQNYTFPLENRYADNAFAANIYQDVSRTLLANGTTSAVYFASIHRESTEVLAQSCLELGQRAFVGKVNMDNQEQCPDFYRENSVEQALYETELFVNNVRGLAGNEGGLVKPVITPRFVPSCTDPMLKGLGELVQKYDLHMQTHCSESDWARDYSIERYGMSDIAIYAEAGLLNNKSVLAHSIFIDEKDIAMLNQLGAGIGHCPLSNMYFANAAMQTRELLDANVRVGLGSDIAGAPSPSIFRACFDAVTHSRVREDGVDCHLPADQRGVSGSRISYLESFWMATNGGGQVLNEKIGVFASDYHFDAIVVSPDSERGNLRVWPEMDSPRDILEKIISLSQTDNISKVWVQGKQVR</sequence>
<dbReference type="InterPro" id="IPR014311">
    <property type="entry name" value="Guanine_deaminase"/>
</dbReference>
<dbReference type="SUPFAM" id="SSF51556">
    <property type="entry name" value="Metallo-dependent hydrolases"/>
    <property type="match status" value="1"/>
</dbReference>
<organism evidence="10 11">
    <name type="scientific">Enterovibrio norvegicus</name>
    <dbReference type="NCBI Taxonomy" id="188144"/>
    <lineage>
        <taxon>Bacteria</taxon>
        <taxon>Pseudomonadati</taxon>
        <taxon>Pseudomonadota</taxon>
        <taxon>Gammaproteobacteria</taxon>
        <taxon>Vibrionales</taxon>
        <taxon>Vibrionaceae</taxon>
        <taxon>Enterovibrio</taxon>
    </lineage>
</organism>
<dbReference type="EMBL" id="JBGONM010000062">
    <property type="protein sequence ID" value="MEZ8083425.1"/>
    <property type="molecule type" value="Genomic_DNA"/>
</dbReference>
<dbReference type="RefSeq" id="WP_017015457.1">
    <property type="nucleotide sequence ID" value="NZ_AJYG02000063.1"/>
</dbReference>
<evidence type="ECO:0000313" key="11">
    <source>
        <dbReference type="Proteomes" id="UP001569154"/>
    </source>
</evidence>
<comment type="caution">
    <text evidence="10">The sequence shown here is derived from an EMBL/GenBank/DDBJ whole genome shotgun (WGS) entry which is preliminary data.</text>
</comment>
<evidence type="ECO:0000256" key="3">
    <source>
        <dbReference type="ARBA" id="ARBA00012781"/>
    </source>
</evidence>
<dbReference type="InterPro" id="IPR051607">
    <property type="entry name" value="Metallo-dep_hydrolases"/>
</dbReference>
<dbReference type="SUPFAM" id="SSF51338">
    <property type="entry name" value="Composite domain of metallo-dependent hydrolases"/>
    <property type="match status" value="1"/>
</dbReference>
<evidence type="ECO:0000256" key="8">
    <source>
        <dbReference type="RuleBase" id="RU366009"/>
    </source>
</evidence>
<comment type="cofactor">
    <cofactor evidence="8">
        <name>Zn(2+)</name>
        <dbReference type="ChEBI" id="CHEBI:29105"/>
    </cofactor>
    <text evidence="8">Binds 1 zinc ion per subunit.</text>
</comment>
<evidence type="ECO:0000313" key="10">
    <source>
        <dbReference type="EMBL" id="MEZ8083425.1"/>
    </source>
</evidence>
<protein>
    <recommendedName>
        <fullName evidence="3 7">Guanine deaminase</fullName>
        <shortName evidence="8">Guanase</shortName>
        <ecNumber evidence="3 7">3.5.4.3</ecNumber>
    </recommendedName>
    <alternativeName>
        <fullName evidence="8">Guanine aminohydrolase</fullName>
    </alternativeName>
</protein>
<dbReference type="PANTHER" id="PTHR11271:SF6">
    <property type="entry name" value="GUANINE DEAMINASE"/>
    <property type="match status" value="1"/>
</dbReference>
<evidence type="ECO:0000256" key="1">
    <source>
        <dbReference type="ARBA" id="ARBA00004984"/>
    </source>
</evidence>
<keyword evidence="6 8" id="KW-0862">Zinc</keyword>
<comment type="similarity">
    <text evidence="2 8">Belongs to the metallo-dependent hydrolases superfamily. ATZ/TRZ family.</text>
</comment>
<dbReference type="InterPro" id="IPR032466">
    <property type="entry name" value="Metal_Hydrolase"/>
</dbReference>
<evidence type="ECO:0000259" key="9">
    <source>
        <dbReference type="Pfam" id="PF01979"/>
    </source>
</evidence>
<accession>A0ABV4L8H5</accession>
<dbReference type="Proteomes" id="UP001569154">
    <property type="component" value="Unassembled WGS sequence"/>
</dbReference>
<evidence type="ECO:0000256" key="6">
    <source>
        <dbReference type="ARBA" id="ARBA00022833"/>
    </source>
</evidence>
<dbReference type="InterPro" id="IPR006680">
    <property type="entry name" value="Amidohydro-rel"/>
</dbReference>
<dbReference type="EC" id="3.5.4.3" evidence="3 7"/>
<evidence type="ECO:0000256" key="4">
    <source>
        <dbReference type="ARBA" id="ARBA00022723"/>
    </source>
</evidence>
<keyword evidence="11" id="KW-1185">Reference proteome</keyword>
<dbReference type="NCBIfam" id="TIGR02967">
    <property type="entry name" value="guan_deamin"/>
    <property type="match status" value="1"/>
</dbReference>
<dbReference type="InterPro" id="IPR011059">
    <property type="entry name" value="Metal-dep_hydrolase_composite"/>
</dbReference>
<name>A0ABV4L8H5_9GAMM</name>
<comment type="catalytic activity">
    <reaction evidence="8">
        <text>guanine + H2O + H(+) = xanthine + NH4(+)</text>
        <dbReference type="Rhea" id="RHEA:14665"/>
        <dbReference type="ChEBI" id="CHEBI:15377"/>
        <dbReference type="ChEBI" id="CHEBI:15378"/>
        <dbReference type="ChEBI" id="CHEBI:16235"/>
        <dbReference type="ChEBI" id="CHEBI:17712"/>
        <dbReference type="ChEBI" id="CHEBI:28938"/>
        <dbReference type="EC" id="3.5.4.3"/>
    </reaction>
</comment>
<proteinExistence type="inferred from homology"/>
<dbReference type="Gene3D" id="3.20.20.140">
    <property type="entry name" value="Metal-dependent hydrolases"/>
    <property type="match status" value="1"/>
</dbReference>
<comment type="pathway">
    <text evidence="1 8">Purine metabolism; guanine degradation; xanthine from guanine: step 1/1.</text>
</comment>
<dbReference type="GO" id="GO:0008892">
    <property type="term" value="F:guanine deaminase activity"/>
    <property type="evidence" value="ECO:0007669"/>
    <property type="project" value="UniProtKB-EC"/>
</dbReference>
<evidence type="ECO:0000256" key="2">
    <source>
        <dbReference type="ARBA" id="ARBA00006745"/>
    </source>
</evidence>
<keyword evidence="5 8" id="KW-0378">Hydrolase</keyword>
<gene>
    <name evidence="10" type="primary">guaD</name>
    <name evidence="10" type="ORF">ACED35_20105</name>
</gene>
<dbReference type="Gene3D" id="2.30.40.10">
    <property type="entry name" value="Urease, subunit C, domain 1"/>
    <property type="match status" value="1"/>
</dbReference>
<feature type="domain" description="Amidohydrolase-related" evidence="9">
    <location>
        <begin position="85"/>
        <end position="467"/>
    </location>
</feature>
<evidence type="ECO:0000256" key="7">
    <source>
        <dbReference type="NCBIfam" id="TIGR02967"/>
    </source>
</evidence>
<dbReference type="PANTHER" id="PTHR11271">
    <property type="entry name" value="GUANINE DEAMINASE"/>
    <property type="match status" value="1"/>
</dbReference>